<dbReference type="PANTHER" id="PTHR40275">
    <property type="entry name" value="SSL7038 PROTEIN"/>
    <property type="match status" value="1"/>
</dbReference>
<dbReference type="NCBIfam" id="TIGR02684">
    <property type="entry name" value="dnstrm_HI1420"/>
    <property type="match status" value="1"/>
</dbReference>
<comment type="caution">
    <text evidence="1">The sequence shown here is derived from an EMBL/GenBank/DDBJ whole genome shotgun (WGS) entry which is preliminary data.</text>
</comment>
<dbReference type="EMBL" id="WJPP01000003">
    <property type="protein sequence ID" value="MRH78190.1"/>
    <property type="molecule type" value="Genomic_DNA"/>
</dbReference>
<sequence length="97" mass="10963">MREMTEHDLWLKDQLQDADFAAEYLNAAQEDDDPQVYLLALRKVVEARSSLKDVALQSNLSRETLYRTLSAKGNPTLKTLNAVFKATGLEMHVTPRG</sequence>
<gene>
    <name evidence="1" type="ORF">GH984_05665</name>
</gene>
<name>A0A6N7QRH9_9GAMM</name>
<reference evidence="1 2" key="1">
    <citation type="submission" date="2019-11" db="EMBL/GenBank/DDBJ databases">
        <authorList>
            <person name="Zhang X.Y."/>
        </authorList>
    </citation>
    <scope>NUCLEOTIDE SEQUENCE [LARGE SCALE GENOMIC DNA]</scope>
    <source>
        <strain evidence="1 2">C176</strain>
    </source>
</reference>
<dbReference type="SUPFAM" id="SSF47413">
    <property type="entry name" value="lambda repressor-like DNA-binding domains"/>
    <property type="match status" value="1"/>
</dbReference>
<dbReference type="Pfam" id="PF21716">
    <property type="entry name" value="dnstrm_HI1420"/>
    <property type="match status" value="1"/>
</dbReference>
<keyword evidence="2" id="KW-1185">Reference proteome</keyword>
<organism evidence="1 2">
    <name type="scientific">Spiribacter salilacus</name>
    <dbReference type="NCBI Taxonomy" id="2664894"/>
    <lineage>
        <taxon>Bacteria</taxon>
        <taxon>Pseudomonadati</taxon>
        <taxon>Pseudomonadota</taxon>
        <taxon>Gammaproteobacteria</taxon>
        <taxon>Chromatiales</taxon>
        <taxon>Ectothiorhodospiraceae</taxon>
        <taxon>Spiribacter</taxon>
    </lineage>
</organism>
<dbReference type="Gene3D" id="1.10.260.40">
    <property type="entry name" value="lambda repressor-like DNA-binding domains"/>
    <property type="match status" value="1"/>
</dbReference>
<dbReference type="Proteomes" id="UP000433788">
    <property type="component" value="Unassembled WGS sequence"/>
</dbReference>
<proteinExistence type="predicted"/>
<evidence type="ECO:0000313" key="2">
    <source>
        <dbReference type="Proteomes" id="UP000433788"/>
    </source>
</evidence>
<dbReference type="GO" id="GO:0003677">
    <property type="term" value="F:DNA binding"/>
    <property type="evidence" value="ECO:0007669"/>
    <property type="project" value="InterPro"/>
</dbReference>
<evidence type="ECO:0000313" key="1">
    <source>
        <dbReference type="EMBL" id="MRH78190.1"/>
    </source>
</evidence>
<accession>A0A6N7QRH9</accession>
<dbReference type="PANTHER" id="PTHR40275:SF1">
    <property type="entry name" value="SSL7038 PROTEIN"/>
    <property type="match status" value="1"/>
</dbReference>
<dbReference type="InterPro" id="IPR014057">
    <property type="entry name" value="HI1420"/>
</dbReference>
<protein>
    <submittedName>
        <fullName evidence="1">Putative addiction module antidote protein</fullName>
    </submittedName>
</protein>
<dbReference type="AlphaFoldDB" id="A0A6N7QRH9"/>
<dbReference type="InterPro" id="IPR010982">
    <property type="entry name" value="Lambda_DNA-bd_dom_sf"/>
</dbReference>